<evidence type="ECO:0000313" key="2">
    <source>
        <dbReference type="EMBL" id="GBF06463.1"/>
    </source>
</evidence>
<sequence length="134" mass="14042">MTPLVPLLAALNVLLVGVWVGMYLFTTSVVSPAFTELFPDAATRTANRRLVGRYYARVNGPLTLLLLATVLALGVTRGFGGALLAEFALLLLIGGLVALHVRRGQAQARPPAWITNLTLAASALLCAFAVVASA</sequence>
<evidence type="ECO:0000256" key="1">
    <source>
        <dbReference type="SAM" id="Phobius"/>
    </source>
</evidence>
<dbReference type="AlphaFoldDB" id="A0A2I9CWR9"/>
<evidence type="ECO:0008006" key="4">
    <source>
        <dbReference type="Google" id="ProtNLM"/>
    </source>
</evidence>
<evidence type="ECO:0000313" key="3">
    <source>
        <dbReference type="Proteomes" id="UP000236569"/>
    </source>
</evidence>
<proteinExistence type="predicted"/>
<accession>A0A2I9CWR9</accession>
<feature type="transmembrane region" description="Helical" evidence="1">
    <location>
        <begin position="81"/>
        <end position="101"/>
    </location>
</feature>
<dbReference type="Proteomes" id="UP000236569">
    <property type="component" value="Unassembled WGS sequence"/>
</dbReference>
<name>A0A2I9CWR9_9DEIO</name>
<gene>
    <name evidence="2" type="ORF">DAERI_090049</name>
</gene>
<dbReference type="RefSeq" id="WP_103129844.1">
    <property type="nucleotide sequence ID" value="NZ_BFAG01000009.1"/>
</dbReference>
<dbReference type="EMBL" id="BFAG01000009">
    <property type="protein sequence ID" value="GBF06463.1"/>
    <property type="molecule type" value="Genomic_DNA"/>
</dbReference>
<dbReference type="OrthoDB" id="67699at2"/>
<reference evidence="3" key="1">
    <citation type="submission" date="2018-01" db="EMBL/GenBank/DDBJ databases">
        <title>Draft Genome Sequence of the Radioresistant Bacterium Deinococcus aerius TR0125, Isolated from the Higher Atmosphere above Japan.</title>
        <authorList>
            <person name="Satoh K."/>
            <person name="Arai H."/>
            <person name="Sanzen T."/>
            <person name="Kawaguchi Y."/>
            <person name="Hayashi H."/>
            <person name="Yokobori S."/>
            <person name="Yamagishi A."/>
            <person name="Oono Y."/>
            <person name="Narumi I."/>
        </authorList>
    </citation>
    <scope>NUCLEOTIDE SEQUENCE [LARGE SCALE GENOMIC DNA]</scope>
    <source>
        <strain evidence="3">TR0125</strain>
    </source>
</reference>
<keyword evidence="3" id="KW-1185">Reference proteome</keyword>
<keyword evidence="1" id="KW-0472">Membrane</keyword>
<keyword evidence="1" id="KW-0812">Transmembrane</keyword>
<keyword evidence="1" id="KW-1133">Transmembrane helix</keyword>
<feature type="transmembrane region" description="Helical" evidence="1">
    <location>
        <begin position="54"/>
        <end position="75"/>
    </location>
</feature>
<feature type="transmembrane region" description="Helical" evidence="1">
    <location>
        <begin position="113"/>
        <end position="132"/>
    </location>
</feature>
<organism evidence="2 3">
    <name type="scientific">Deinococcus aerius</name>
    <dbReference type="NCBI Taxonomy" id="200253"/>
    <lineage>
        <taxon>Bacteria</taxon>
        <taxon>Thermotogati</taxon>
        <taxon>Deinococcota</taxon>
        <taxon>Deinococci</taxon>
        <taxon>Deinococcales</taxon>
        <taxon>Deinococcaceae</taxon>
        <taxon>Deinococcus</taxon>
    </lineage>
</organism>
<protein>
    <recommendedName>
        <fullName evidence="4">DUF4149 domain-containing protein</fullName>
    </recommendedName>
</protein>
<comment type="caution">
    <text evidence="2">The sequence shown here is derived from an EMBL/GenBank/DDBJ whole genome shotgun (WGS) entry which is preliminary data.</text>
</comment>